<dbReference type="Proteomes" id="UP000799118">
    <property type="component" value="Unassembled WGS sequence"/>
</dbReference>
<name>A0A6A4HQD7_9AGAR</name>
<organism evidence="2 3">
    <name type="scientific">Gymnopus androsaceus JB14</name>
    <dbReference type="NCBI Taxonomy" id="1447944"/>
    <lineage>
        <taxon>Eukaryota</taxon>
        <taxon>Fungi</taxon>
        <taxon>Dikarya</taxon>
        <taxon>Basidiomycota</taxon>
        <taxon>Agaricomycotina</taxon>
        <taxon>Agaricomycetes</taxon>
        <taxon>Agaricomycetidae</taxon>
        <taxon>Agaricales</taxon>
        <taxon>Marasmiineae</taxon>
        <taxon>Omphalotaceae</taxon>
        <taxon>Gymnopus</taxon>
    </lineage>
</organism>
<sequence length="57" mass="6481">MSGCSMYAVSHPYTRLRSIQSFNIAPFYPAILLLLRCFCVSLSDVLQYVTATTRLNF</sequence>
<evidence type="ECO:0000313" key="2">
    <source>
        <dbReference type="EMBL" id="KAE9400689.1"/>
    </source>
</evidence>
<reference evidence="2" key="1">
    <citation type="journal article" date="2019" name="Environ. Microbiol.">
        <title>Fungal ecological strategies reflected in gene transcription - a case study of two litter decomposers.</title>
        <authorList>
            <person name="Barbi F."/>
            <person name="Kohler A."/>
            <person name="Barry K."/>
            <person name="Baskaran P."/>
            <person name="Daum C."/>
            <person name="Fauchery L."/>
            <person name="Ihrmark K."/>
            <person name="Kuo A."/>
            <person name="LaButti K."/>
            <person name="Lipzen A."/>
            <person name="Morin E."/>
            <person name="Grigoriev I.V."/>
            <person name="Henrissat B."/>
            <person name="Lindahl B."/>
            <person name="Martin F."/>
        </authorList>
    </citation>
    <scope>NUCLEOTIDE SEQUENCE</scope>
    <source>
        <strain evidence="2">JB14</strain>
    </source>
</reference>
<keyword evidence="1" id="KW-1133">Transmembrane helix</keyword>
<keyword evidence="3" id="KW-1185">Reference proteome</keyword>
<accession>A0A6A4HQD7</accession>
<protein>
    <submittedName>
        <fullName evidence="2">Uncharacterized protein</fullName>
    </submittedName>
</protein>
<evidence type="ECO:0000256" key="1">
    <source>
        <dbReference type="SAM" id="Phobius"/>
    </source>
</evidence>
<evidence type="ECO:0000313" key="3">
    <source>
        <dbReference type="Proteomes" id="UP000799118"/>
    </source>
</evidence>
<proteinExistence type="predicted"/>
<keyword evidence="1" id="KW-0472">Membrane</keyword>
<dbReference type="EMBL" id="ML769454">
    <property type="protein sequence ID" value="KAE9400689.1"/>
    <property type="molecule type" value="Genomic_DNA"/>
</dbReference>
<gene>
    <name evidence="2" type="ORF">BT96DRAFT_639618</name>
</gene>
<keyword evidence="1" id="KW-0812">Transmembrane</keyword>
<dbReference type="AlphaFoldDB" id="A0A6A4HQD7"/>
<feature type="transmembrane region" description="Helical" evidence="1">
    <location>
        <begin position="27"/>
        <end position="49"/>
    </location>
</feature>